<proteinExistence type="predicted"/>
<keyword evidence="2" id="KW-1185">Reference proteome</keyword>
<reference evidence="1" key="2">
    <citation type="submission" date="2020-06" db="EMBL/GenBank/DDBJ databases">
        <authorList>
            <person name="Sheffer M."/>
        </authorList>
    </citation>
    <scope>NUCLEOTIDE SEQUENCE</scope>
</reference>
<evidence type="ECO:0000313" key="1">
    <source>
        <dbReference type="EMBL" id="KAF8765257.1"/>
    </source>
</evidence>
<name>A0A8T0E4S7_ARGBR</name>
<organism evidence="1 2">
    <name type="scientific">Argiope bruennichi</name>
    <name type="common">Wasp spider</name>
    <name type="synonym">Aranea bruennichi</name>
    <dbReference type="NCBI Taxonomy" id="94029"/>
    <lineage>
        <taxon>Eukaryota</taxon>
        <taxon>Metazoa</taxon>
        <taxon>Ecdysozoa</taxon>
        <taxon>Arthropoda</taxon>
        <taxon>Chelicerata</taxon>
        <taxon>Arachnida</taxon>
        <taxon>Araneae</taxon>
        <taxon>Araneomorphae</taxon>
        <taxon>Entelegynae</taxon>
        <taxon>Araneoidea</taxon>
        <taxon>Araneidae</taxon>
        <taxon>Argiope</taxon>
    </lineage>
</organism>
<dbReference type="EMBL" id="JABXBU010002231">
    <property type="protein sequence ID" value="KAF8765257.1"/>
    <property type="molecule type" value="Genomic_DNA"/>
</dbReference>
<protein>
    <submittedName>
        <fullName evidence="1">Uncharacterized protein</fullName>
    </submittedName>
</protein>
<comment type="caution">
    <text evidence="1">The sequence shown here is derived from an EMBL/GenBank/DDBJ whole genome shotgun (WGS) entry which is preliminary data.</text>
</comment>
<evidence type="ECO:0000313" key="2">
    <source>
        <dbReference type="Proteomes" id="UP000807504"/>
    </source>
</evidence>
<gene>
    <name evidence="1" type="ORF">HNY73_023238</name>
</gene>
<reference evidence="1" key="1">
    <citation type="journal article" date="2020" name="bioRxiv">
        <title>Chromosome-level reference genome of the European wasp spider Argiope bruennichi: a resource for studies on range expansion and evolutionary adaptation.</title>
        <authorList>
            <person name="Sheffer M.M."/>
            <person name="Hoppe A."/>
            <person name="Krehenwinkel H."/>
            <person name="Uhl G."/>
            <person name="Kuss A.W."/>
            <person name="Jensen L."/>
            <person name="Jensen C."/>
            <person name="Gillespie R.G."/>
            <person name="Hoff K.J."/>
            <person name="Prost S."/>
        </authorList>
    </citation>
    <scope>NUCLEOTIDE SEQUENCE</scope>
</reference>
<accession>A0A8T0E4S7</accession>
<sequence length="208" mass="24114">MPKHLSRRWISLKVHISSKRRAEPLLQSPLEAIIRIKLVTAEEDSENRRTFLPFIIVLPCVVAKDAIIELLWNQLFLTLTQVVKATYLITLHWSHKWSEEKKWREDDLTHNSSAGITASCSQLKKKMSRSSPPSPLMLSPTRMRQIGWKKRGGGGEFLRFVHPRGTQKSKEHFYRNALSLLPIRLKVSKVMGWRRVKAEDPPHFDCVC</sequence>
<dbReference type="Proteomes" id="UP000807504">
    <property type="component" value="Unassembled WGS sequence"/>
</dbReference>
<dbReference type="AlphaFoldDB" id="A0A8T0E4S7"/>